<reference evidence="2 3" key="1">
    <citation type="submission" date="2016-10" db="EMBL/GenBank/DDBJ databases">
        <authorList>
            <person name="de Groot N.N."/>
        </authorList>
    </citation>
    <scope>NUCLEOTIDE SEQUENCE [LARGE SCALE GENOMIC DNA]</scope>
    <source>
        <strain evidence="2 3">DSM 3756</strain>
    </source>
</reference>
<accession>A0A1H3ADD5</accession>
<keyword evidence="1" id="KW-1133">Transmembrane helix</keyword>
<proteinExistence type="predicted"/>
<name>A0A1H3ADD5_HALVA</name>
<protein>
    <submittedName>
        <fullName evidence="2">Uncharacterized protein</fullName>
    </submittedName>
</protein>
<dbReference type="RefSeq" id="WP_004515772.1">
    <property type="nucleotide sequence ID" value="NZ_FNOF01000024.1"/>
</dbReference>
<evidence type="ECO:0000313" key="2">
    <source>
        <dbReference type="EMBL" id="SDX27717.1"/>
    </source>
</evidence>
<gene>
    <name evidence="2" type="ORF">SAMN05443574_1249</name>
</gene>
<keyword evidence="1" id="KW-0812">Transmembrane</keyword>
<feature type="transmembrane region" description="Helical" evidence="1">
    <location>
        <begin position="12"/>
        <end position="34"/>
    </location>
</feature>
<keyword evidence="1" id="KW-0472">Membrane</keyword>
<dbReference type="EMBL" id="FNOF01000024">
    <property type="protein sequence ID" value="SDX27717.1"/>
    <property type="molecule type" value="Genomic_DNA"/>
</dbReference>
<evidence type="ECO:0000256" key="1">
    <source>
        <dbReference type="SAM" id="Phobius"/>
    </source>
</evidence>
<evidence type="ECO:0000313" key="3">
    <source>
        <dbReference type="Proteomes" id="UP000182573"/>
    </source>
</evidence>
<dbReference type="Proteomes" id="UP000182573">
    <property type="component" value="Unassembled WGS sequence"/>
</dbReference>
<feature type="transmembrane region" description="Helical" evidence="1">
    <location>
        <begin position="40"/>
        <end position="58"/>
    </location>
</feature>
<dbReference type="STRING" id="28442.SAMN05443574_1249"/>
<sequence length="98" mass="10849">MKTRHVKEFLDTAYKSVMLLSGLAVSVGALTALTKVFMPQIKLTALLALVAAGSYYYSDKVDSEQLFRDVDRFIGVEPVQNRVGGGLGGRQRRIYTYS</sequence>
<organism evidence="2 3">
    <name type="scientific">Haloarcula vallismortis</name>
    <name type="common">Halobacterium vallismortis</name>
    <dbReference type="NCBI Taxonomy" id="28442"/>
    <lineage>
        <taxon>Archaea</taxon>
        <taxon>Methanobacteriati</taxon>
        <taxon>Methanobacteriota</taxon>
        <taxon>Stenosarchaea group</taxon>
        <taxon>Halobacteria</taxon>
        <taxon>Halobacteriales</taxon>
        <taxon>Haloarculaceae</taxon>
        <taxon>Haloarcula</taxon>
    </lineage>
</organism>
<dbReference type="AlphaFoldDB" id="A0A1H3ADD5"/>